<name>A0A815ADB2_9BILA</name>
<comment type="caution">
    <text evidence="1">The sequence shown here is derived from an EMBL/GenBank/DDBJ whole genome shotgun (WGS) entry which is preliminary data.</text>
</comment>
<keyword evidence="3" id="KW-1185">Reference proteome</keyword>
<reference evidence="1" key="1">
    <citation type="submission" date="2021-02" db="EMBL/GenBank/DDBJ databases">
        <authorList>
            <person name="Nowell W R."/>
        </authorList>
    </citation>
    <scope>NUCLEOTIDE SEQUENCE</scope>
</reference>
<evidence type="ECO:0000313" key="3">
    <source>
        <dbReference type="Proteomes" id="UP000663829"/>
    </source>
</evidence>
<dbReference type="OrthoDB" id="10055434at2759"/>
<evidence type="ECO:0000313" key="2">
    <source>
        <dbReference type="EMBL" id="CAF4026896.1"/>
    </source>
</evidence>
<gene>
    <name evidence="1" type="ORF">GPM918_LOCUS26327</name>
    <name evidence="2" type="ORF">SRO942_LOCUS26449</name>
</gene>
<evidence type="ECO:0000313" key="1">
    <source>
        <dbReference type="EMBL" id="CAF1255135.1"/>
    </source>
</evidence>
<accession>A0A815ADB2</accession>
<protein>
    <submittedName>
        <fullName evidence="1">Uncharacterized protein</fullName>
    </submittedName>
</protein>
<dbReference type="Proteomes" id="UP000681722">
    <property type="component" value="Unassembled WGS sequence"/>
</dbReference>
<dbReference type="Proteomes" id="UP000663829">
    <property type="component" value="Unassembled WGS sequence"/>
</dbReference>
<proteinExistence type="predicted"/>
<dbReference type="EMBL" id="CAJOBC010016215">
    <property type="protein sequence ID" value="CAF4026896.1"/>
    <property type="molecule type" value="Genomic_DNA"/>
</dbReference>
<dbReference type="AlphaFoldDB" id="A0A815ADB2"/>
<organism evidence="1 3">
    <name type="scientific">Didymodactylos carnosus</name>
    <dbReference type="NCBI Taxonomy" id="1234261"/>
    <lineage>
        <taxon>Eukaryota</taxon>
        <taxon>Metazoa</taxon>
        <taxon>Spiralia</taxon>
        <taxon>Gnathifera</taxon>
        <taxon>Rotifera</taxon>
        <taxon>Eurotatoria</taxon>
        <taxon>Bdelloidea</taxon>
        <taxon>Philodinida</taxon>
        <taxon>Philodinidae</taxon>
        <taxon>Didymodactylos</taxon>
    </lineage>
</organism>
<sequence>MVRDADNPGYWANSSYCPIHLHLKNPKQPQVLDDAEYDDIDCNGSRFHQLYKSEAPLRVLHHLLSTIERFTPTS</sequence>
<dbReference type="EMBL" id="CAJNOQ010010562">
    <property type="protein sequence ID" value="CAF1255135.1"/>
    <property type="molecule type" value="Genomic_DNA"/>
</dbReference>